<dbReference type="GeneID" id="14874710"/>
<dbReference type="RefSeq" id="XP_004360060.1">
    <property type="nucleotide sequence ID" value="XM_004360003.1"/>
</dbReference>
<organism evidence="1 2">
    <name type="scientific">Cavenderia fasciculata</name>
    <name type="common">Slime mold</name>
    <name type="synonym">Dictyostelium fasciculatum</name>
    <dbReference type="NCBI Taxonomy" id="261658"/>
    <lineage>
        <taxon>Eukaryota</taxon>
        <taxon>Amoebozoa</taxon>
        <taxon>Evosea</taxon>
        <taxon>Eumycetozoa</taxon>
        <taxon>Dictyostelia</taxon>
        <taxon>Acytosteliales</taxon>
        <taxon>Cavenderiaceae</taxon>
        <taxon>Cavenderia</taxon>
    </lineage>
</organism>
<dbReference type="KEGG" id="dfa:DFA_04327"/>
<evidence type="ECO:0000313" key="1">
    <source>
        <dbReference type="EMBL" id="EGG22209.1"/>
    </source>
</evidence>
<sequence>MTSNISTGVSPRSIKQRRDIILVVHYNTTVTEITFTNVATYDHLRYHIISNPVLARVMPQRGDIILFDKPLTKIVSYYDTARYPLQMLSLVTLHDGDHIYVEVSDPPQPVIGKVRIFWNDEDNDGKSSRVAAVFEENVTDQKIKEVLKLTRLAIKCRNDQNNVYMISPYRAGDYTIMMHEKEK</sequence>
<dbReference type="EMBL" id="GL883009">
    <property type="protein sequence ID" value="EGG22209.1"/>
    <property type="molecule type" value="Genomic_DNA"/>
</dbReference>
<dbReference type="AlphaFoldDB" id="F4PP96"/>
<proteinExistence type="predicted"/>
<reference evidence="2" key="1">
    <citation type="journal article" date="2011" name="Genome Res.">
        <title>Phylogeny-wide analysis of social amoeba genomes highlights ancient origins for complex intercellular communication.</title>
        <authorList>
            <person name="Heidel A.J."/>
            <person name="Lawal H.M."/>
            <person name="Felder M."/>
            <person name="Schilde C."/>
            <person name="Helps N.R."/>
            <person name="Tunggal B."/>
            <person name="Rivero F."/>
            <person name="John U."/>
            <person name="Schleicher M."/>
            <person name="Eichinger L."/>
            <person name="Platzer M."/>
            <person name="Noegel A.A."/>
            <person name="Schaap P."/>
            <person name="Gloeckner G."/>
        </authorList>
    </citation>
    <scope>NUCLEOTIDE SEQUENCE [LARGE SCALE GENOMIC DNA]</scope>
    <source>
        <strain evidence="2">SH3</strain>
    </source>
</reference>
<dbReference type="Proteomes" id="UP000007797">
    <property type="component" value="Unassembled WGS sequence"/>
</dbReference>
<evidence type="ECO:0000313" key="2">
    <source>
        <dbReference type="Proteomes" id="UP000007797"/>
    </source>
</evidence>
<gene>
    <name evidence="1" type="ORF">DFA_04327</name>
</gene>
<accession>F4PP96</accession>
<protein>
    <submittedName>
        <fullName evidence="1">Uncharacterized protein</fullName>
    </submittedName>
</protein>
<keyword evidence="2" id="KW-1185">Reference proteome</keyword>
<name>F4PP96_CACFS</name>